<organism evidence="3 4">
    <name type="scientific">Undibacterium jejuense</name>
    <dbReference type="NCBI Taxonomy" id="1344949"/>
    <lineage>
        <taxon>Bacteria</taxon>
        <taxon>Pseudomonadati</taxon>
        <taxon>Pseudomonadota</taxon>
        <taxon>Betaproteobacteria</taxon>
        <taxon>Burkholderiales</taxon>
        <taxon>Oxalobacteraceae</taxon>
        <taxon>Undibacterium</taxon>
    </lineage>
</organism>
<evidence type="ECO:0000259" key="2">
    <source>
        <dbReference type="Pfam" id="PF02638"/>
    </source>
</evidence>
<feature type="domain" description="Glycosyl hydrolase-like 10" evidence="2">
    <location>
        <begin position="99"/>
        <end position="419"/>
    </location>
</feature>
<evidence type="ECO:0000256" key="1">
    <source>
        <dbReference type="ARBA" id="ARBA00022729"/>
    </source>
</evidence>
<dbReference type="EMBL" id="JACOFV010000009">
    <property type="protein sequence ID" value="MBC3862574.1"/>
    <property type="molecule type" value="Genomic_DNA"/>
</dbReference>
<dbReference type="InterPro" id="IPR003790">
    <property type="entry name" value="GHL10"/>
</dbReference>
<evidence type="ECO:0000313" key="4">
    <source>
        <dbReference type="Proteomes" id="UP000634011"/>
    </source>
</evidence>
<dbReference type="PANTHER" id="PTHR43405:SF1">
    <property type="entry name" value="GLYCOSYL HYDROLASE DIGH"/>
    <property type="match status" value="1"/>
</dbReference>
<dbReference type="PANTHER" id="PTHR43405">
    <property type="entry name" value="GLYCOSYL HYDROLASE DIGH"/>
    <property type="match status" value="1"/>
</dbReference>
<dbReference type="Gene3D" id="3.20.20.80">
    <property type="entry name" value="Glycosidases"/>
    <property type="match status" value="1"/>
</dbReference>
<name>A0A923KPY6_9BURK</name>
<comment type="caution">
    <text evidence="3">The sequence shown here is derived from an EMBL/GenBank/DDBJ whole genome shotgun (WGS) entry which is preliminary data.</text>
</comment>
<reference evidence="3" key="1">
    <citation type="submission" date="2020-08" db="EMBL/GenBank/DDBJ databases">
        <title>Novel species isolated from subtropical streams in China.</title>
        <authorList>
            <person name="Lu H."/>
        </authorList>
    </citation>
    <scope>NUCLEOTIDE SEQUENCE</scope>
    <source>
        <strain evidence="3">KACC 12607</strain>
    </source>
</reference>
<keyword evidence="1" id="KW-0732">Signal</keyword>
<sequence>MFSLSALVKPFTTLTSLTSSFTTSPTSQQCASNTLRHALQLTLASVVITLAACSSNGVKKPDANTLAPVITTPPVSNIIANAPPPTQPPSKETPPTPREFRAVWVSTVANIDWPSRRDLNSDKQKAEVIAILDQAVQMKLNAIVLQVRPAADAIYPSAIEPWSEFLTGEQGRPPSPYYDPLQFWIEQAHARGLELHAWFNPFRARTAVSKGNAAKNHVSKTMPEAVKQYGDLSWMDPGEPAAMQQTLAVITDVVHRYDVDGIHIDDYFYPYPIKGTNGTELDFPDENSWQKYLSTGGTTNRADWRRSNVNHLVSAINQVVHEEKSWVKFGISPFGIGRPDKIPAGITGFSQYDKLYADVEFWLANGWLDYLSPQLYWPINQTPQAFKILHAYWQSQNVQQRHIWPGLYTSRIDNSDRSWSADEILNQVDALREQGGDGHVHFSLVSLKQNRKNIAQRLGTEKYTSQALVPATPWLENTNIAPPQLTLLDDKKTVEIKLADTVNTRWLAIWKRTDQQWLFSVQPANKLSIDTNAEASNSPVRQISVMAINRSGQESIKGSIQLP</sequence>
<dbReference type="InterPro" id="IPR017853">
    <property type="entry name" value="GH"/>
</dbReference>
<evidence type="ECO:0000313" key="3">
    <source>
        <dbReference type="EMBL" id="MBC3862574.1"/>
    </source>
</evidence>
<dbReference type="AlphaFoldDB" id="A0A923KPY6"/>
<proteinExistence type="predicted"/>
<dbReference type="SUPFAM" id="SSF51445">
    <property type="entry name" value="(Trans)glycosidases"/>
    <property type="match status" value="1"/>
</dbReference>
<keyword evidence="4" id="KW-1185">Reference proteome</keyword>
<protein>
    <submittedName>
        <fullName evidence="3">Family 10 glycosylhydrolase</fullName>
    </submittedName>
</protein>
<gene>
    <name evidence="3" type="ORF">H8K32_10720</name>
</gene>
<dbReference type="RefSeq" id="WP_186912499.1">
    <property type="nucleotide sequence ID" value="NZ_JACOFV010000009.1"/>
</dbReference>
<dbReference type="Pfam" id="PF02638">
    <property type="entry name" value="GHL10"/>
    <property type="match status" value="1"/>
</dbReference>
<accession>A0A923KPY6</accession>
<dbReference type="Proteomes" id="UP000634011">
    <property type="component" value="Unassembled WGS sequence"/>
</dbReference>
<dbReference type="InterPro" id="IPR052177">
    <property type="entry name" value="Divisome_Glycosyl_Hydrolase"/>
</dbReference>